<sequence>MKWFRLTAVAAIIFFGFSCQEKDGSGNNLQNHKNLISFSNEFLRDLTVEEQEQDSYTYGKGSIQQEQKADTLYVTADFPWSGCADMEGDLVYKGDSLTLVYRLKEDVVCAEIIYYRLKYKILNKEKARYKVDIEYQENEKTSTPNKI</sequence>
<dbReference type="EMBL" id="QEKI01000030">
    <property type="protein sequence ID" value="PVY36038.1"/>
    <property type="molecule type" value="Genomic_DNA"/>
</dbReference>
<name>A0A2U1AI13_9BACT</name>
<evidence type="ECO:0000313" key="2">
    <source>
        <dbReference type="Proteomes" id="UP000245466"/>
    </source>
</evidence>
<accession>A0A2U1AI13</accession>
<reference evidence="1 2" key="1">
    <citation type="submission" date="2018-04" db="EMBL/GenBank/DDBJ databases">
        <title>Genomic Encyclopedia of Type Strains, Phase IV (KMG-IV): sequencing the most valuable type-strain genomes for metagenomic binning, comparative biology and taxonomic classification.</title>
        <authorList>
            <person name="Goeker M."/>
        </authorList>
    </citation>
    <scope>NUCLEOTIDE SEQUENCE [LARGE SCALE GENOMIC DNA]</scope>
    <source>
        <strain evidence="1 2">DSM 100231</strain>
    </source>
</reference>
<dbReference type="Proteomes" id="UP000245466">
    <property type="component" value="Unassembled WGS sequence"/>
</dbReference>
<dbReference type="RefSeq" id="WP_116545471.1">
    <property type="nucleotide sequence ID" value="NZ_QEKI01000030.1"/>
</dbReference>
<evidence type="ECO:0008006" key="3">
    <source>
        <dbReference type="Google" id="ProtNLM"/>
    </source>
</evidence>
<organism evidence="1 2">
    <name type="scientific">Pontibacter virosus</name>
    <dbReference type="NCBI Taxonomy" id="1765052"/>
    <lineage>
        <taxon>Bacteria</taxon>
        <taxon>Pseudomonadati</taxon>
        <taxon>Bacteroidota</taxon>
        <taxon>Cytophagia</taxon>
        <taxon>Cytophagales</taxon>
        <taxon>Hymenobacteraceae</taxon>
        <taxon>Pontibacter</taxon>
    </lineage>
</organism>
<proteinExistence type="predicted"/>
<dbReference type="PROSITE" id="PS51257">
    <property type="entry name" value="PROKAR_LIPOPROTEIN"/>
    <property type="match status" value="1"/>
</dbReference>
<evidence type="ECO:0000313" key="1">
    <source>
        <dbReference type="EMBL" id="PVY36038.1"/>
    </source>
</evidence>
<protein>
    <recommendedName>
        <fullName evidence="3">Lipoprotein</fullName>
    </recommendedName>
</protein>
<dbReference type="OrthoDB" id="9833283at2"/>
<keyword evidence="2" id="KW-1185">Reference proteome</keyword>
<gene>
    <name evidence="1" type="ORF">C8E01_1308</name>
</gene>
<comment type="caution">
    <text evidence="1">The sequence shown here is derived from an EMBL/GenBank/DDBJ whole genome shotgun (WGS) entry which is preliminary data.</text>
</comment>
<dbReference type="AlphaFoldDB" id="A0A2U1AI13"/>